<keyword evidence="2" id="KW-0812">Transmembrane</keyword>
<sequence length="255" mass="26157">AYVKNEPVMYDDPTGHFFNFVAAAVGAAAGAAIGAGIEMARDAAKGQLSKSNWKKYAGAAAAGAITGLTAGLTGGASLVANMGVRAGAGYASSAAEQYITTGKVNQKQALMSSVQSVGTYGAGKATNKLKVSSGGSGGTGTGKGLETRGYKPQAGERNLEGYVKKNVPIDKETKLYTKSSGFNNVGQSGGQFKRYGSDSHANLSPHVHQPQRNVDRSGNVRGSVGSKTKNGGVASPTKKDISQLYDNLNNGKYRP</sequence>
<evidence type="ECO:0000256" key="2">
    <source>
        <dbReference type="SAM" id="Phobius"/>
    </source>
</evidence>
<keyword evidence="2" id="KW-1133">Transmembrane helix</keyword>
<keyword evidence="4" id="KW-1185">Reference proteome</keyword>
<accession>A0A934J1S6</accession>
<dbReference type="AlphaFoldDB" id="A0A934J1S6"/>
<gene>
    <name evidence="3" type="ORF">JFN88_00905</name>
</gene>
<evidence type="ECO:0000313" key="4">
    <source>
        <dbReference type="Proteomes" id="UP000640274"/>
    </source>
</evidence>
<organism evidence="3 4">
    <name type="scientific">Paenibacillus roseus</name>
    <dbReference type="NCBI Taxonomy" id="2798579"/>
    <lineage>
        <taxon>Bacteria</taxon>
        <taxon>Bacillati</taxon>
        <taxon>Bacillota</taxon>
        <taxon>Bacilli</taxon>
        <taxon>Bacillales</taxon>
        <taxon>Paenibacillaceae</taxon>
        <taxon>Paenibacillus</taxon>
    </lineage>
</organism>
<reference evidence="3" key="1">
    <citation type="submission" date="2020-12" db="EMBL/GenBank/DDBJ databases">
        <authorList>
            <person name="Huq M.A."/>
        </authorList>
    </citation>
    <scope>NUCLEOTIDE SEQUENCE</scope>
    <source>
        <strain evidence="3">MAHUQ-46</strain>
    </source>
</reference>
<feature type="compositionally biased region" description="Gly residues" evidence="1">
    <location>
        <begin position="134"/>
        <end position="143"/>
    </location>
</feature>
<feature type="compositionally biased region" description="Polar residues" evidence="1">
    <location>
        <begin position="244"/>
        <end position="255"/>
    </location>
</feature>
<feature type="region of interest" description="Disordered" evidence="1">
    <location>
        <begin position="179"/>
        <end position="255"/>
    </location>
</feature>
<dbReference type="Proteomes" id="UP000640274">
    <property type="component" value="Unassembled WGS sequence"/>
</dbReference>
<keyword evidence="2" id="KW-0472">Membrane</keyword>
<comment type="caution">
    <text evidence="3">The sequence shown here is derived from an EMBL/GenBank/DDBJ whole genome shotgun (WGS) entry which is preliminary data.</text>
</comment>
<name>A0A934J1S6_9BACL</name>
<feature type="transmembrane region" description="Helical" evidence="2">
    <location>
        <begin position="17"/>
        <end position="37"/>
    </location>
</feature>
<feature type="non-terminal residue" evidence="3">
    <location>
        <position position="1"/>
    </location>
</feature>
<feature type="transmembrane region" description="Helical" evidence="2">
    <location>
        <begin position="58"/>
        <end position="80"/>
    </location>
</feature>
<evidence type="ECO:0000256" key="1">
    <source>
        <dbReference type="SAM" id="MobiDB-lite"/>
    </source>
</evidence>
<dbReference type="EMBL" id="JAELUP010000003">
    <property type="protein sequence ID" value="MBJ6359883.1"/>
    <property type="molecule type" value="Genomic_DNA"/>
</dbReference>
<evidence type="ECO:0000313" key="3">
    <source>
        <dbReference type="EMBL" id="MBJ6359883.1"/>
    </source>
</evidence>
<feature type="region of interest" description="Disordered" evidence="1">
    <location>
        <begin position="130"/>
        <end position="161"/>
    </location>
</feature>
<proteinExistence type="predicted"/>
<protein>
    <submittedName>
        <fullName evidence="3">Uncharacterized protein</fullName>
    </submittedName>
</protein>